<proteinExistence type="predicted"/>
<evidence type="ECO:0000313" key="3">
    <source>
        <dbReference type="Proteomes" id="UP000800092"/>
    </source>
</evidence>
<dbReference type="PANTHER" id="PTHR46082:SF6">
    <property type="entry name" value="AAA+ ATPASE DOMAIN-CONTAINING PROTEIN-RELATED"/>
    <property type="match status" value="1"/>
</dbReference>
<dbReference type="Gene3D" id="3.40.50.1580">
    <property type="entry name" value="Nucleoside phosphorylase domain"/>
    <property type="match status" value="1"/>
</dbReference>
<dbReference type="Pfam" id="PF00931">
    <property type="entry name" value="NB-ARC"/>
    <property type="match status" value="1"/>
</dbReference>
<dbReference type="SUPFAM" id="SSF48452">
    <property type="entry name" value="TPR-like"/>
    <property type="match status" value="2"/>
</dbReference>
<evidence type="ECO:0000259" key="1">
    <source>
        <dbReference type="Pfam" id="PF00931"/>
    </source>
</evidence>
<dbReference type="GO" id="GO:0003824">
    <property type="term" value="F:catalytic activity"/>
    <property type="evidence" value="ECO:0007669"/>
    <property type="project" value="InterPro"/>
</dbReference>
<dbReference type="InterPro" id="IPR011990">
    <property type="entry name" value="TPR-like_helical_dom_sf"/>
</dbReference>
<dbReference type="AlphaFoldDB" id="A0A6A6HKA0"/>
<dbReference type="InterPro" id="IPR002182">
    <property type="entry name" value="NB-ARC"/>
</dbReference>
<dbReference type="Proteomes" id="UP000800092">
    <property type="component" value="Unassembled WGS sequence"/>
</dbReference>
<dbReference type="SUPFAM" id="SSF53167">
    <property type="entry name" value="Purine and uridine phosphorylases"/>
    <property type="match status" value="1"/>
</dbReference>
<dbReference type="OrthoDB" id="626167at2759"/>
<accession>A0A6A6HKA0</accession>
<gene>
    <name evidence="2" type="ORF">EV356DRAFT_526156</name>
</gene>
<dbReference type="PANTHER" id="PTHR46082">
    <property type="entry name" value="ATP/GTP-BINDING PROTEIN-RELATED"/>
    <property type="match status" value="1"/>
</dbReference>
<name>A0A6A6HKA0_VIRVR</name>
<keyword evidence="3" id="KW-1185">Reference proteome</keyword>
<reference evidence="2" key="1">
    <citation type="journal article" date="2020" name="Stud. Mycol.">
        <title>101 Dothideomycetes genomes: a test case for predicting lifestyles and emergence of pathogens.</title>
        <authorList>
            <person name="Haridas S."/>
            <person name="Albert R."/>
            <person name="Binder M."/>
            <person name="Bloem J."/>
            <person name="Labutti K."/>
            <person name="Salamov A."/>
            <person name="Andreopoulos B."/>
            <person name="Baker S."/>
            <person name="Barry K."/>
            <person name="Bills G."/>
            <person name="Bluhm B."/>
            <person name="Cannon C."/>
            <person name="Castanera R."/>
            <person name="Culley D."/>
            <person name="Daum C."/>
            <person name="Ezra D."/>
            <person name="Gonzalez J."/>
            <person name="Henrissat B."/>
            <person name="Kuo A."/>
            <person name="Liang C."/>
            <person name="Lipzen A."/>
            <person name="Lutzoni F."/>
            <person name="Magnuson J."/>
            <person name="Mondo S."/>
            <person name="Nolan M."/>
            <person name="Ohm R."/>
            <person name="Pangilinan J."/>
            <person name="Park H.-J."/>
            <person name="Ramirez L."/>
            <person name="Alfaro M."/>
            <person name="Sun H."/>
            <person name="Tritt A."/>
            <person name="Yoshinaga Y."/>
            <person name="Zwiers L.-H."/>
            <person name="Turgeon B."/>
            <person name="Goodwin S."/>
            <person name="Spatafora J."/>
            <person name="Crous P."/>
            <person name="Grigoriev I."/>
        </authorList>
    </citation>
    <scope>NUCLEOTIDE SEQUENCE</scope>
    <source>
        <strain evidence="2">Tuck. ex Michener</strain>
    </source>
</reference>
<protein>
    <recommendedName>
        <fullName evidence="1">NB-ARC domain-containing protein</fullName>
    </recommendedName>
</protein>
<feature type="domain" description="NB-ARC" evidence="1">
    <location>
        <begin position="315"/>
        <end position="485"/>
    </location>
</feature>
<dbReference type="InterPro" id="IPR035994">
    <property type="entry name" value="Nucleoside_phosphorylase_sf"/>
</dbReference>
<dbReference type="InterPro" id="IPR053137">
    <property type="entry name" value="NLR-like"/>
</dbReference>
<dbReference type="Pfam" id="PF13374">
    <property type="entry name" value="TPR_10"/>
    <property type="match status" value="2"/>
</dbReference>
<evidence type="ECO:0000313" key="2">
    <source>
        <dbReference type="EMBL" id="KAF2238391.1"/>
    </source>
</evidence>
<dbReference type="Gene3D" id="1.25.40.10">
    <property type="entry name" value="Tetratricopeptide repeat domain"/>
    <property type="match status" value="2"/>
</dbReference>
<sequence>MGDPNAYTTGRIGSQNVVLAFPPGIGKSVAASAAASLRSSFTGIKLGLLVGICGGAPLSTDGTEILLGDVIISTAIVQYDFGRLYPNKIMRKDELEDTLGRPNQEIRAFLRKLEGKQSHAQLEEDLLKHIIVGYPGKEEDILYQPIYRHKHQNGSCPTCLRCEGEEGDVCEDALHRTCAELMCDKAHQVVRDRLVERRNITSTSNPTVALGPRIHFGRVASGDSVIKAGLHRDRIASNENVIAFEMEAAGTGVSDYADSHKNKKWQTYAAVTAAACAKAFLERWVRMDTSPSNPRQKSFWYIPLRRNDKFVGRAAQLQELEEKLLLNGGVEKVAIAGLGGVGKTQIALELAYRPKELTPDWSVIWIPASSTEAIERAYADIVERLQIPGWNDKQADHKLLLQRHLSKESTGRWLLIFDNADDIDMWVDKDKSRRTLQHYLPRSEQGHIMFTTRDRKAAVMLADPNVVPVVEMDEAAGVELLRARLMDKELLENGEDSLNLLSELTYLPLAIVQAAAYINANGITSSDYFGLLAEQEQGKIDSLSEEFDEARKSVAVTWSISFEQIQSRNCLAAEYLSLMACVEPEAVPLSFLPLVDSRKRQADALGLLDAYSFITRRSGGQSIDLHHLVHLATRNWLCQNSSLSSWTEKAKARLEEVFPNADPENRNLWRMYLPHVRYALCLDDAGEEKEASRNFLMKIGACLNMDGRYCEAERIFVEVSKINKRVLGEEHPDTMYSLLRLFRVYLAQGRFKELNDLGLQMLDTVKLRSGEGHLVTTYAIVTLLAHSSMHQLQLKETKNLAKQIVGAMGQDIGEEDHIKLFVARVLSLSYQNRDRLEEAEKLTKRRTPREGSLDTYTSTNSLASIYYGQGRLEEAGELREQNLVAQKQMLGEEHPETLSNMTLLAVIYFAQGRLEEARELGEQALIAQKQVLGEESAQTLNSIGLLAGISFEQGRLEEARELQERALIAQMQVLGEDSPSTQTRGEDAITLMKECAWKRERVLGPNHFATVQAFECLAAWRQESTQAASTAGH</sequence>
<dbReference type="SUPFAM" id="SSF52540">
    <property type="entry name" value="P-loop containing nucleoside triphosphate hydrolases"/>
    <property type="match status" value="1"/>
</dbReference>
<organism evidence="2 3">
    <name type="scientific">Viridothelium virens</name>
    <name type="common">Speckled blister lichen</name>
    <name type="synonym">Trypethelium virens</name>
    <dbReference type="NCBI Taxonomy" id="1048519"/>
    <lineage>
        <taxon>Eukaryota</taxon>
        <taxon>Fungi</taxon>
        <taxon>Dikarya</taxon>
        <taxon>Ascomycota</taxon>
        <taxon>Pezizomycotina</taxon>
        <taxon>Dothideomycetes</taxon>
        <taxon>Dothideomycetes incertae sedis</taxon>
        <taxon>Trypetheliales</taxon>
        <taxon>Trypetheliaceae</taxon>
        <taxon>Viridothelium</taxon>
    </lineage>
</organism>
<dbReference type="GO" id="GO:0043531">
    <property type="term" value="F:ADP binding"/>
    <property type="evidence" value="ECO:0007669"/>
    <property type="project" value="InterPro"/>
</dbReference>
<dbReference type="Pfam" id="PF13424">
    <property type="entry name" value="TPR_12"/>
    <property type="match status" value="1"/>
</dbReference>
<dbReference type="InterPro" id="IPR027417">
    <property type="entry name" value="P-loop_NTPase"/>
</dbReference>
<dbReference type="Gene3D" id="3.40.50.300">
    <property type="entry name" value="P-loop containing nucleotide triphosphate hydrolases"/>
    <property type="match status" value="1"/>
</dbReference>
<dbReference type="EMBL" id="ML991776">
    <property type="protein sequence ID" value="KAF2238391.1"/>
    <property type="molecule type" value="Genomic_DNA"/>
</dbReference>
<dbReference type="GO" id="GO:0009116">
    <property type="term" value="P:nucleoside metabolic process"/>
    <property type="evidence" value="ECO:0007669"/>
    <property type="project" value="InterPro"/>
</dbReference>